<evidence type="ECO:0000313" key="3">
    <source>
        <dbReference type="EMBL" id="MBE1460601.1"/>
    </source>
</evidence>
<proteinExistence type="predicted"/>
<gene>
    <name evidence="3" type="ORF">H4W79_004815</name>
</gene>
<accession>A0ABR9HNM5</accession>
<evidence type="ECO:0000256" key="2">
    <source>
        <dbReference type="SAM" id="Phobius"/>
    </source>
</evidence>
<dbReference type="Proteomes" id="UP000598217">
    <property type="component" value="Unassembled WGS sequence"/>
</dbReference>
<comment type="caution">
    <text evidence="3">The sequence shown here is derived from an EMBL/GenBank/DDBJ whole genome shotgun (WGS) entry which is preliminary data.</text>
</comment>
<feature type="region of interest" description="Disordered" evidence="1">
    <location>
        <begin position="1"/>
        <end position="36"/>
    </location>
</feature>
<feature type="transmembrane region" description="Helical" evidence="2">
    <location>
        <begin position="215"/>
        <end position="236"/>
    </location>
</feature>
<dbReference type="EMBL" id="JADBDY010000001">
    <property type="protein sequence ID" value="MBE1460601.1"/>
    <property type="molecule type" value="Genomic_DNA"/>
</dbReference>
<sequence length="477" mass="51724">MRFFRLWRRPRNDPRRPGPPEAPAPEPPAPEPLQGELPHYHDHVVRIGVEVEPRDEAAFLGTVGGQPWQTQSLGEGRYDVRVAVSGATLGSTRAALAEFHRTLNRDGAGVRVLFAARLRPRLSPSRRYLVMPRGWMTERRWLAAPVRGLMAWRARGTIQAASLAEAGARLADFADRNPEAGSPDDLTVVGPPDRPGATSPAPDAAPVDLLDDWRFLLATALLIGAGAVAVGLRVTVWRPEGITLGAAIAFLVAIPCLFGVWQMLRRIPEGRINTWLPLGLTALAAPSAIALSNFSQDVYLEAFGISSGEVTPTGAGRLFALGNTLPLVLFALLVSLGLFGLLQYFHLSSRGHFRLLQWLMVVIVVVLYGLTAVVVLLERDTERGLAHVADYQDEGGPAQSYVGVRPSVVCVEPGKDPVNRIGPPLTTDRPVLYFGGANNVDLLWDREEGLTKVTRFSVSLTPVTNLNSDCPEPEAAE</sequence>
<name>A0ABR9HNM5_9ACTN</name>
<feature type="transmembrane region" description="Helical" evidence="2">
    <location>
        <begin position="358"/>
        <end position="377"/>
    </location>
</feature>
<reference evidence="3 4" key="1">
    <citation type="submission" date="2020-10" db="EMBL/GenBank/DDBJ databases">
        <title>Sequencing the genomes of 1000 actinobacteria strains.</title>
        <authorList>
            <person name="Klenk H.-P."/>
        </authorList>
    </citation>
    <scope>NUCLEOTIDE SEQUENCE [LARGE SCALE GENOMIC DNA]</scope>
    <source>
        <strain evidence="3 4">DSM 45157</strain>
    </source>
</reference>
<keyword evidence="4" id="KW-1185">Reference proteome</keyword>
<keyword evidence="2" id="KW-0812">Transmembrane</keyword>
<keyword evidence="2" id="KW-0472">Membrane</keyword>
<feature type="compositionally biased region" description="Pro residues" evidence="1">
    <location>
        <begin position="19"/>
        <end position="31"/>
    </location>
</feature>
<organism evidence="3 4">
    <name type="scientific">Nocardiopsis terrae</name>
    <dbReference type="NCBI Taxonomy" id="372655"/>
    <lineage>
        <taxon>Bacteria</taxon>
        <taxon>Bacillati</taxon>
        <taxon>Actinomycetota</taxon>
        <taxon>Actinomycetes</taxon>
        <taxon>Streptosporangiales</taxon>
        <taxon>Nocardiopsidaceae</taxon>
        <taxon>Nocardiopsis</taxon>
    </lineage>
</organism>
<evidence type="ECO:0000313" key="4">
    <source>
        <dbReference type="Proteomes" id="UP000598217"/>
    </source>
</evidence>
<evidence type="ECO:0000256" key="1">
    <source>
        <dbReference type="SAM" id="MobiDB-lite"/>
    </source>
</evidence>
<protein>
    <submittedName>
        <fullName evidence="3">Uncharacterized protein</fullName>
    </submittedName>
</protein>
<feature type="region of interest" description="Disordered" evidence="1">
    <location>
        <begin position="179"/>
        <end position="203"/>
    </location>
</feature>
<feature type="transmembrane region" description="Helical" evidence="2">
    <location>
        <begin position="242"/>
        <end position="261"/>
    </location>
</feature>
<keyword evidence="2" id="KW-1133">Transmembrane helix</keyword>
<feature type="transmembrane region" description="Helical" evidence="2">
    <location>
        <begin position="327"/>
        <end position="346"/>
    </location>
</feature>